<keyword evidence="2" id="KW-0732">Signal</keyword>
<reference evidence="3 4" key="1">
    <citation type="submission" date="2015-12" db="EMBL/GenBank/DDBJ databases">
        <title>Complete genome of Roseateles depolymerans KCTC 42856.</title>
        <authorList>
            <person name="Kim K.M."/>
        </authorList>
    </citation>
    <scope>NUCLEOTIDE SEQUENCE [LARGE SCALE GENOMIC DNA]</scope>
    <source>
        <strain evidence="3 4">KCTC 42856</strain>
    </source>
</reference>
<evidence type="ECO:0000256" key="1">
    <source>
        <dbReference type="SAM" id="MobiDB-lite"/>
    </source>
</evidence>
<name>A0A0U3MDY0_9BURK</name>
<feature type="signal peptide" evidence="2">
    <location>
        <begin position="1"/>
        <end position="21"/>
    </location>
</feature>
<evidence type="ECO:0000313" key="3">
    <source>
        <dbReference type="EMBL" id="ALV06521.1"/>
    </source>
</evidence>
<gene>
    <name evidence="3" type="ORF">RD2015_2045</name>
</gene>
<accession>A0A0U3MDY0</accession>
<feature type="region of interest" description="Disordered" evidence="1">
    <location>
        <begin position="34"/>
        <end position="80"/>
    </location>
</feature>
<organism evidence="3 4">
    <name type="scientific">Roseateles depolymerans</name>
    <dbReference type="NCBI Taxonomy" id="76731"/>
    <lineage>
        <taxon>Bacteria</taxon>
        <taxon>Pseudomonadati</taxon>
        <taxon>Pseudomonadota</taxon>
        <taxon>Betaproteobacteria</taxon>
        <taxon>Burkholderiales</taxon>
        <taxon>Sphaerotilaceae</taxon>
        <taxon>Roseateles</taxon>
    </lineage>
</organism>
<feature type="chain" id="PRO_5044247006" evidence="2">
    <location>
        <begin position="22"/>
        <end position="104"/>
    </location>
</feature>
<keyword evidence="4" id="KW-1185">Reference proteome</keyword>
<proteinExistence type="predicted"/>
<sequence length="104" mass="10458" precursor="true">MCLRKLAGVMPLLVATSMVWAQDTAAPVTVAALDTSSKSGGPVGAPVPGTLTGRAAGATATAQPQVAVPTPQEPNAPRDLKGLTALVGGLALVGWFQRRRSGAR</sequence>
<dbReference type="Proteomes" id="UP000060699">
    <property type="component" value="Chromosome"/>
</dbReference>
<dbReference type="EMBL" id="CP013729">
    <property type="protein sequence ID" value="ALV06521.1"/>
    <property type="molecule type" value="Genomic_DNA"/>
</dbReference>
<dbReference type="STRING" id="76731.RD2015_2045"/>
<evidence type="ECO:0000313" key="4">
    <source>
        <dbReference type="Proteomes" id="UP000060699"/>
    </source>
</evidence>
<dbReference type="AlphaFoldDB" id="A0A0U3MDY0"/>
<dbReference type="RefSeq" id="WP_170156641.1">
    <property type="nucleotide sequence ID" value="NZ_CP013729.1"/>
</dbReference>
<dbReference type="KEGG" id="rdp:RD2015_2045"/>
<feature type="compositionally biased region" description="Low complexity" evidence="1">
    <location>
        <begin position="48"/>
        <end position="70"/>
    </location>
</feature>
<evidence type="ECO:0000256" key="2">
    <source>
        <dbReference type="SAM" id="SignalP"/>
    </source>
</evidence>
<protein>
    <submittedName>
        <fullName evidence="3">Uncharacterized protein</fullName>
    </submittedName>
</protein>